<dbReference type="OrthoDB" id="9766127at2"/>
<reference evidence="1 2" key="1">
    <citation type="journal article" date="2014" name="Genome Announc.">
        <title>Draft Genome Sequence of Cytophaga fermentans JCM 21142T, a Facultative Anaerobe Isolated from Marine Mud.</title>
        <authorList>
            <person name="Starns D."/>
            <person name="Oshima K."/>
            <person name="Suda W."/>
            <person name="Iino T."/>
            <person name="Yuki M."/>
            <person name="Inoue J."/>
            <person name="Kitamura K."/>
            <person name="Iida T."/>
            <person name="Darby A."/>
            <person name="Hattori M."/>
            <person name="Ohkuma M."/>
        </authorList>
    </citation>
    <scope>NUCLEOTIDE SEQUENCE [LARGE SCALE GENOMIC DNA]</scope>
    <source>
        <strain evidence="1 2">JCM 21142</strain>
    </source>
</reference>
<dbReference type="EMBL" id="BAMD01000024">
    <property type="protein sequence ID" value="GAF03456.1"/>
    <property type="molecule type" value="Genomic_DNA"/>
</dbReference>
<organism evidence="1 2">
    <name type="scientific">Saccharicrinis fermentans DSM 9555 = JCM 21142</name>
    <dbReference type="NCBI Taxonomy" id="869213"/>
    <lineage>
        <taxon>Bacteria</taxon>
        <taxon>Pseudomonadati</taxon>
        <taxon>Bacteroidota</taxon>
        <taxon>Bacteroidia</taxon>
        <taxon>Marinilabiliales</taxon>
        <taxon>Marinilabiliaceae</taxon>
        <taxon>Saccharicrinis</taxon>
    </lineage>
</organism>
<dbReference type="Pfam" id="PF01663">
    <property type="entry name" value="Phosphodiest"/>
    <property type="match status" value="1"/>
</dbReference>
<dbReference type="STRING" id="869213.GCA_000517085_00916"/>
<dbReference type="GO" id="GO:0016787">
    <property type="term" value="F:hydrolase activity"/>
    <property type="evidence" value="ECO:0007669"/>
    <property type="project" value="UniProtKB-KW"/>
</dbReference>
<comment type="caution">
    <text evidence="1">The sequence shown here is derived from an EMBL/GenBank/DDBJ whole genome shotgun (WGS) entry which is preliminary data.</text>
</comment>
<dbReference type="AlphaFoldDB" id="W7YG85"/>
<evidence type="ECO:0000313" key="2">
    <source>
        <dbReference type="Proteomes" id="UP000019402"/>
    </source>
</evidence>
<keyword evidence="1" id="KW-0378">Hydrolase</keyword>
<dbReference type="Gene3D" id="3.40.720.10">
    <property type="entry name" value="Alkaline Phosphatase, subunit A"/>
    <property type="match status" value="1"/>
</dbReference>
<evidence type="ECO:0000313" key="1">
    <source>
        <dbReference type="EMBL" id="GAF03456.1"/>
    </source>
</evidence>
<sequence length="188" mass="21801">MKSYKTAFILICYLLIYWPIQSQQKDSHQAQPYVVVLSLDGFRWDYTQDIETPNFDRMAQIGTKAISLQPSFPSKTFPNHYTIATGLYPGHHGLVNNSFYDKKIDITYKISDRSTVENKAFYGGEPIWNTAEKQGVKAACFYWVGSEAPIQDMHPSIWKKYDHHFPWEARIDSVISWLSLPAPQRPIY</sequence>
<dbReference type="InterPro" id="IPR017850">
    <property type="entry name" value="Alkaline_phosphatase_core_sf"/>
</dbReference>
<name>W7YG85_9BACT</name>
<dbReference type="SUPFAM" id="SSF53649">
    <property type="entry name" value="Alkaline phosphatase-like"/>
    <property type="match status" value="1"/>
</dbReference>
<dbReference type="Proteomes" id="UP000019402">
    <property type="component" value="Unassembled WGS sequence"/>
</dbReference>
<dbReference type="CDD" id="cd16018">
    <property type="entry name" value="Enpp"/>
    <property type="match status" value="1"/>
</dbReference>
<protein>
    <submittedName>
        <fullName evidence="1">Phosphonoacetate hydrolase</fullName>
    </submittedName>
</protein>
<proteinExistence type="predicted"/>
<dbReference type="eggNOG" id="COG1524">
    <property type="taxonomic scope" value="Bacteria"/>
</dbReference>
<dbReference type="PANTHER" id="PTHR10151:SF120">
    <property type="entry name" value="BIS(5'-ADENOSYL)-TRIPHOSPHATASE"/>
    <property type="match status" value="1"/>
</dbReference>
<keyword evidence="2" id="KW-1185">Reference proteome</keyword>
<dbReference type="PANTHER" id="PTHR10151">
    <property type="entry name" value="ECTONUCLEOTIDE PYROPHOSPHATASE/PHOSPHODIESTERASE"/>
    <property type="match status" value="1"/>
</dbReference>
<gene>
    <name evidence="1" type="ORF">JCM21142_52132</name>
</gene>
<accession>W7YG85</accession>
<dbReference type="InterPro" id="IPR002591">
    <property type="entry name" value="Phosphodiest/P_Trfase"/>
</dbReference>